<evidence type="ECO:0000313" key="2">
    <source>
        <dbReference type="Proteomes" id="UP000012073"/>
    </source>
</evidence>
<dbReference type="RefSeq" id="XP_005713116.1">
    <property type="nucleotide sequence ID" value="XM_005713059.1"/>
</dbReference>
<dbReference type="PhylomeDB" id="R7Q636"/>
<gene>
    <name evidence="1" type="ORF">CHC_T00002119001</name>
</gene>
<evidence type="ECO:0000313" key="1">
    <source>
        <dbReference type="EMBL" id="CDF33313.1"/>
    </source>
</evidence>
<sequence>MAESRAMYDEFGNLVAAGAVQDVEEGDAPLRDVPSVEFNVPFPAVGRAFYVRYHSRPAGVPDAWRSMTKTFMDTKPPAWLECESFCPSWWPQECYHSRRLTVNAFVDGTIAPDWDDLGGGSDLAVFIDELGEGVHLYAYVTDLYDAANAAKWVDYDGDMRCGRCRQSGVYVVGSGGRSAFVDSRLERSLSLIMDGDWTSVAGYPNVRFPKMAACSRVGSALSCLYADSSYGMLGRCSRTPAVHAIRTMALSPYHIPMHPVENCFFSLFRECCDGNGSSLGPLYAGQIVATGILDPDEQKLCSILGRRWLAARDGHIHIVATKEEATYRADLAGKFGDEAVDN</sequence>
<proteinExistence type="predicted"/>
<organism evidence="1 2">
    <name type="scientific">Chondrus crispus</name>
    <name type="common">Carrageen Irish moss</name>
    <name type="synonym">Polymorpha crispa</name>
    <dbReference type="NCBI Taxonomy" id="2769"/>
    <lineage>
        <taxon>Eukaryota</taxon>
        <taxon>Rhodophyta</taxon>
        <taxon>Florideophyceae</taxon>
        <taxon>Rhodymeniophycidae</taxon>
        <taxon>Gigartinales</taxon>
        <taxon>Gigartinaceae</taxon>
        <taxon>Chondrus</taxon>
    </lineage>
</organism>
<accession>R7Q636</accession>
<dbReference type="Proteomes" id="UP000012073">
    <property type="component" value="Unassembled WGS sequence"/>
</dbReference>
<reference evidence="2" key="1">
    <citation type="journal article" date="2013" name="Proc. Natl. Acad. Sci. U.S.A.">
        <title>Genome structure and metabolic features in the red seaweed Chondrus crispus shed light on evolution of the Archaeplastida.</title>
        <authorList>
            <person name="Collen J."/>
            <person name="Porcel B."/>
            <person name="Carre W."/>
            <person name="Ball S.G."/>
            <person name="Chaparro C."/>
            <person name="Tonon T."/>
            <person name="Barbeyron T."/>
            <person name="Michel G."/>
            <person name="Noel B."/>
            <person name="Valentin K."/>
            <person name="Elias M."/>
            <person name="Artiguenave F."/>
            <person name="Arun A."/>
            <person name="Aury J.M."/>
            <person name="Barbosa-Neto J.F."/>
            <person name="Bothwell J.H."/>
            <person name="Bouget F.Y."/>
            <person name="Brillet L."/>
            <person name="Cabello-Hurtado F."/>
            <person name="Capella-Gutierrez S."/>
            <person name="Charrier B."/>
            <person name="Cladiere L."/>
            <person name="Cock J.M."/>
            <person name="Coelho S.M."/>
            <person name="Colleoni C."/>
            <person name="Czjzek M."/>
            <person name="Da Silva C."/>
            <person name="Delage L."/>
            <person name="Denoeud F."/>
            <person name="Deschamps P."/>
            <person name="Dittami S.M."/>
            <person name="Gabaldon T."/>
            <person name="Gachon C.M."/>
            <person name="Groisillier A."/>
            <person name="Herve C."/>
            <person name="Jabbari K."/>
            <person name="Katinka M."/>
            <person name="Kloareg B."/>
            <person name="Kowalczyk N."/>
            <person name="Labadie K."/>
            <person name="Leblanc C."/>
            <person name="Lopez P.J."/>
            <person name="McLachlan D.H."/>
            <person name="Meslet-Cladiere L."/>
            <person name="Moustafa A."/>
            <person name="Nehr Z."/>
            <person name="Nyvall Collen P."/>
            <person name="Panaud O."/>
            <person name="Partensky F."/>
            <person name="Poulain J."/>
            <person name="Rensing S.A."/>
            <person name="Rousvoal S."/>
            <person name="Samson G."/>
            <person name="Symeonidi A."/>
            <person name="Weissenbach J."/>
            <person name="Zambounis A."/>
            <person name="Wincker P."/>
            <person name="Boyen C."/>
        </authorList>
    </citation>
    <scope>NUCLEOTIDE SEQUENCE [LARGE SCALE GENOMIC DNA]</scope>
    <source>
        <strain evidence="2">cv. Stackhouse</strain>
    </source>
</reference>
<dbReference type="GeneID" id="17320830"/>
<dbReference type="Gramene" id="CDF33313">
    <property type="protein sequence ID" value="CDF33313"/>
    <property type="gene ID" value="CHC_T00002119001"/>
</dbReference>
<dbReference type="AlphaFoldDB" id="R7Q636"/>
<name>R7Q636_CHOCR</name>
<protein>
    <submittedName>
        <fullName evidence="1">Uncharacterized protein</fullName>
    </submittedName>
</protein>
<keyword evidence="2" id="KW-1185">Reference proteome</keyword>
<dbReference type="KEGG" id="ccp:CHC_T00002119001"/>
<dbReference type="EMBL" id="HG001640">
    <property type="protein sequence ID" value="CDF33313.1"/>
    <property type="molecule type" value="Genomic_DNA"/>
</dbReference>